<evidence type="ECO:0000313" key="3">
    <source>
        <dbReference type="EMBL" id="MCB8881559.1"/>
    </source>
</evidence>
<dbReference type="EMBL" id="JAESVA010000005">
    <property type="protein sequence ID" value="MCB8881559.1"/>
    <property type="molecule type" value="Genomic_DNA"/>
</dbReference>
<dbReference type="PANTHER" id="PTHR37089">
    <property type="entry name" value="PROTEIN U-RELATED"/>
    <property type="match status" value="1"/>
</dbReference>
<dbReference type="RefSeq" id="WP_227308231.1">
    <property type="nucleotide sequence ID" value="NZ_JAESVA010000005.1"/>
</dbReference>
<dbReference type="InterPro" id="IPR053167">
    <property type="entry name" value="Spore_coat_component"/>
</dbReference>
<dbReference type="SMART" id="SM00972">
    <property type="entry name" value="SCPU"/>
    <property type="match status" value="1"/>
</dbReference>
<dbReference type="Pfam" id="PF05229">
    <property type="entry name" value="SCPU"/>
    <property type="match status" value="1"/>
</dbReference>
<gene>
    <name evidence="3" type="ORF">ACELLULO517_15010</name>
</gene>
<keyword evidence="1" id="KW-0732">Signal</keyword>
<organism evidence="3 4">
    <name type="scientific">Acidisoma cellulosilyticum</name>
    <dbReference type="NCBI Taxonomy" id="2802395"/>
    <lineage>
        <taxon>Bacteria</taxon>
        <taxon>Pseudomonadati</taxon>
        <taxon>Pseudomonadota</taxon>
        <taxon>Alphaproteobacteria</taxon>
        <taxon>Acetobacterales</taxon>
        <taxon>Acidocellaceae</taxon>
        <taxon>Acidisoma</taxon>
    </lineage>
</organism>
<evidence type="ECO:0000313" key="4">
    <source>
        <dbReference type="Proteomes" id="UP000721844"/>
    </source>
</evidence>
<comment type="caution">
    <text evidence="3">The sequence shown here is derived from an EMBL/GenBank/DDBJ whole genome shotgun (WGS) entry which is preliminary data.</text>
</comment>
<keyword evidence="3" id="KW-0167">Capsid protein</keyword>
<keyword evidence="3" id="KW-0946">Virion</keyword>
<evidence type="ECO:0000259" key="2">
    <source>
        <dbReference type="Pfam" id="PF05229"/>
    </source>
</evidence>
<proteinExistence type="predicted"/>
<accession>A0A963Z309</accession>
<dbReference type="InterPro" id="IPR007893">
    <property type="entry name" value="Spore_coat_U/FanG"/>
</dbReference>
<reference evidence="3 4" key="1">
    <citation type="journal article" date="2021" name="Microorganisms">
        <title>Acidisoma silvae sp. nov. and Acidisomacellulosilytica sp. nov., Two Acidophilic Bacteria Isolated from Decaying Wood, Hydrolyzing Cellulose and Producing Poly-3-hydroxybutyrate.</title>
        <authorList>
            <person name="Mieszkin S."/>
            <person name="Pouder E."/>
            <person name="Uroz S."/>
            <person name="Simon-Colin C."/>
            <person name="Alain K."/>
        </authorList>
    </citation>
    <scope>NUCLEOTIDE SEQUENCE [LARGE SCALE GENOMIC DNA]</scope>
    <source>
        <strain evidence="3 4">HW T5.17</strain>
    </source>
</reference>
<feature type="chain" id="PRO_5037283907" evidence="1">
    <location>
        <begin position="31"/>
        <end position="169"/>
    </location>
</feature>
<sequence>MASNKKQFSMVRALGLAILGVCLSGTVASAATATSSFTVTASVASSCTVGATNIAFGAYVPTAASVGNSTITATCTSAVTPSVTLGFGNAGSSLPRYMASATTSTSHLPYYLFQDSMLSVPWGLTSNQTVTMSSSTGIGTITVYGQIPANEFVPAATDYTDTINVTLTY</sequence>
<name>A0A963Z309_9PROT</name>
<feature type="domain" description="Spore coat protein U/FanG" evidence="2">
    <location>
        <begin position="34"/>
        <end position="166"/>
    </location>
</feature>
<evidence type="ECO:0000256" key="1">
    <source>
        <dbReference type="SAM" id="SignalP"/>
    </source>
</evidence>
<keyword evidence="4" id="KW-1185">Reference proteome</keyword>
<protein>
    <submittedName>
        <fullName evidence="3">Spore coat protein U domain-containing protein</fullName>
    </submittedName>
</protein>
<feature type="signal peptide" evidence="1">
    <location>
        <begin position="1"/>
        <end position="30"/>
    </location>
</feature>
<dbReference type="Proteomes" id="UP000721844">
    <property type="component" value="Unassembled WGS sequence"/>
</dbReference>
<dbReference type="AlphaFoldDB" id="A0A963Z309"/>